<dbReference type="InterPro" id="IPR023796">
    <property type="entry name" value="Serpin_dom"/>
</dbReference>
<dbReference type="OrthoDB" id="671595at2759"/>
<dbReference type="InterPro" id="IPR000215">
    <property type="entry name" value="Serpin_fam"/>
</dbReference>
<dbReference type="Proteomes" id="UP000053825">
    <property type="component" value="Unassembled WGS sequence"/>
</dbReference>
<dbReference type="GO" id="GO:0004867">
    <property type="term" value="F:serine-type endopeptidase inhibitor activity"/>
    <property type="evidence" value="ECO:0007669"/>
    <property type="project" value="UniProtKB-KW"/>
</dbReference>
<name>A0A0L7R4P3_9HYME</name>
<dbReference type="Gene3D" id="2.30.39.10">
    <property type="entry name" value="Alpha-1-antitrypsin, domain 1"/>
    <property type="match status" value="1"/>
</dbReference>
<dbReference type="CDD" id="cd19601">
    <property type="entry name" value="serpin42Da-like"/>
    <property type="match status" value="1"/>
</dbReference>
<proteinExistence type="inferred from homology"/>
<gene>
    <name evidence="6" type="ORF">WH47_10299</name>
</gene>
<dbReference type="InterPro" id="IPR023795">
    <property type="entry name" value="Serpin_CS"/>
</dbReference>
<dbReference type="EMBL" id="KQ414657">
    <property type="protein sequence ID" value="KOC65837.1"/>
    <property type="molecule type" value="Genomic_DNA"/>
</dbReference>
<dbReference type="InterPro" id="IPR036186">
    <property type="entry name" value="Serpin_sf"/>
</dbReference>
<organism evidence="6 7">
    <name type="scientific">Habropoda laboriosa</name>
    <dbReference type="NCBI Taxonomy" id="597456"/>
    <lineage>
        <taxon>Eukaryota</taxon>
        <taxon>Metazoa</taxon>
        <taxon>Ecdysozoa</taxon>
        <taxon>Arthropoda</taxon>
        <taxon>Hexapoda</taxon>
        <taxon>Insecta</taxon>
        <taxon>Pterygota</taxon>
        <taxon>Neoptera</taxon>
        <taxon>Endopterygota</taxon>
        <taxon>Hymenoptera</taxon>
        <taxon>Apocrita</taxon>
        <taxon>Aculeata</taxon>
        <taxon>Apoidea</taxon>
        <taxon>Anthophila</taxon>
        <taxon>Apidae</taxon>
        <taxon>Habropoda</taxon>
    </lineage>
</organism>
<dbReference type="GO" id="GO:0005615">
    <property type="term" value="C:extracellular space"/>
    <property type="evidence" value="ECO:0007669"/>
    <property type="project" value="InterPro"/>
</dbReference>
<dbReference type="PANTHER" id="PTHR11461:SF211">
    <property type="entry name" value="GH10112P-RELATED"/>
    <property type="match status" value="1"/>
</dbReference>
<evidence type="ECO:0000313" key="7">
    <source>
        <dbReference type="Proteomes" id="UP000053825"/>
    </source>
</evidence>
<evidence type="ECO:0000256" key="1">
    <source>
        <dbReference type="ARBA" id="ARBA00009500"/>
    </source>
</evidence>
<comment type="similarity">
    <text evidence="1 4">Belongs to the serpin family.</text>
</comment>
<keyword evidence="2" id="KW-0646">Protease inhibitor</keyword>
<evidence type="ECO:0000313" key="6">
    <source>
        <dbReference type="EMBL" id="KOC65837.1"/>
    </source>
</evidence>
<dbReference type="SMART" id="SM00093">
    <property type="entry name" value="SERPIN"/>
    <property type="match status" value="1"/>
</dbReference>
<dbReference type="AlphaFoldDB" id="A0A0L7R4P3"/>
<dbReference type="Pfam" id="PF00079">
    <property type="entry name" value="Serpin"/>
    <property type="match status" value="1"/>
</dbReference>
<dbReference type="PANTHER" id="PTHR11461">
    <property type="entry name" value="SERINE PROTEASE INHIBITOR, SERPIN"/>
    <property type="match status" value="1"/>
</dbReference>
<evidence type="ECO:0000256" key="4">
    <source>
        <dbReference type="RuleBase" id="RU000411"/>
    </source>
</evidence>
<sequence>MYIQDGFEVLTEFLTIGKEVYQSEISKVDFKQNIDAAIKINTWIKEKTNNKIFDLVSSGDFNEDTKLVIINAIYFNGNWLHTFNAKMTQDKIFHVSRNEKKLVPTMFNKSKYNYGNIPELHAKFIEIPYTNADIVMIIILPNEVDGLSYLEKNFSWEMLANTSRSNDDVELHLPKFKIEFTVNLENILHKLGLSTMFKPDANFNRISNVPLRVSKVLHKAIIEVNEEGTEAAAATAVQLRFRRMIVVDIPQIFLVDRPFMFIIKYKPYNIPLFIGNVKDIGVVPHKDEL</sequence>
<dbReference type="InterPro" id="IPR042178">
    <property type="entry name" value="Serpin_sf_1"/>
</dbReference>
<keyword evidence="7" id="KW-1185">Reference proteome</keyword>
<evidence type="ECO:0000256" key="2">
    <source>
        <dbReference type="ARBA" id="ARBA00022690"/>
    </source>
</evidence>
<dbReference type="Gene3D" id="3.30.497.10">
    <property type="entry name" value="Antithrombin, subunit I, domain 2"/>
    <property type="match status" value="1"/>
</dbReference>
<accession>A0A0L7R4P3</accession>
<reference evidence="6 7" key="1">
    <citation type="submission" date="2015-07" db="EMBL/GenBank/DDBJ databases">
        <title>The genome of Habropoda laboriosa.</title>
        <authorList>
            <person name="Pan H."/>
            <person name="Kapheim K."/>
        </authorList>
    </citation>
    <scope>NUCLEOTIDE SEQUENCE [LARGE SCALE GENOMIC DNA]</scope>
    <source>
        <strain evidence="6">0110345459</strain>
    </source>
</reference>
<keyword evidence="3" id="KW-0722">Serine protease inhibitor</keyword>
<evidence type="ECO:0000259" key="5">
    <source>
        <dbReference type="SMART" id="SM00093"/>
    </source>
</evidence>
<evidence type="ECO:0000256" key="3">
    <source>
        <dbReference type="ARBA" id="ARBA00022900"/>
    </source>
</evidence>
<feature type="domain" description="Serpin" evidence="5">
    <location>
        <begin position="1"/>
        <end position="280"/>
    </location>
</feature>
<dbReference type="SUPFAM" id="SSF56574">
    <property type="entry name" value="Serpins"/>
    <property type="match status" value="1"/>
</dbReference>
<dbReference type="STRING" id="597456.A0A0L7R4P3"/>
<protein>
    <submittedName>
        <fullName evidence="6">Putative serpin-like protein</fullName>
    </submittedName>
</protein>
<dbReference type="InterPro" id="IPR042185">
    <property type="entry name" value="Serpin_sf_2"/>
</dbReference>
<dbReference type="PROSITE" id="PS00284">
    <property type="entry name" value="SERPIN"/>
    <property type="match status" value="1"/>
</dbReference>